<sequence>IGVTQGYPLQLCILERLLFGRRLQPRHLRLVLLVEISIERRQLIGSTLIHTGLIGIAILSLCRAADTQRDESGQKCY</sequence>
<dbReference type="Proteomes" id="UP000005466">
    <property type="component" value="Unassembled WGS sequence"/>
</dbReference>
<feature type="non-terminal residue" evidence="1">
    <location>
        <position position="1"/>
    </location>
</feature>
<comment type="caution">
    <text evidence="1">The sequence shown here is derived from an EMBL/GenBank/DDBJ whole genome shotgun (WGS) entry which is preliminary data.</text>
</comment>
<proteinExistence type="predicted"/>
<dbReference type="HOGENOM" id="CLU_2627847_0_0_6"/>
<gene>
    <name evidence="1" type="ORF">Pgy4_15469</name>
</gene>
<dbReference type="AlphaFoldDB" id="F3C5W0"/>
<organism evidence="1 2">
    <name type="scientific">Pseudomonas savastanoi pv. glycinea str. race 4</name>
    <dbReference type="NCBI Taxonomy" id="875330"/>
    <lineage>
        <taxon>Bacteria</taxon>
        <taxon>Pseudomonadati</taxon>
        <taxon>Pseudomonadota</taxon>
        <taxon>Gammaproteobacteria</taxon>
        <taxon>Pseudomonadales</taxon>
        <taxon>Pseudomonadaceae</taxon>
        <taxon>Pseudomonas</taxon>
    </lineage>
</organism>
<name>F3C5W0_PSESG</name>
<evidence type="ECO:0000313" key="2">
    <source>
        <dbReference type="Proteomes" id="UP000005466"/>
    </source>
</evidence>
<protein>
    <submittedName>
        <fullName evidence="1">Uncharacterized protein</fullName>
    </submittedName>
</protein>
<dbReference type="EMBL" id="ADWY01000698">
    <property type="protein sequence ID" value="EGH14013.1"/>
    <property type="molecule type" value="Genomic_DNA"/>
</dbReference>
<accession>F3C5W0</accession>
<evidence type="ECO:0000313" key="1">
    <source>
        <dbReference type="EMBL" id="EGH14013.1"/>
    </source>
</evidence>
<reference evidence="1 2" key="1">
    <citation type="journal article" date="2011" name="PLoS Pathog.">
        <title>Dynamic evolution of pathogenicity revealed by sequencing and comparative genomics of 19 Pseudomonas syringae isolates.</title>
        <authorList>
            <person name="Baltrus D.A."/>
            <person name="Nishimura M.T."/>
            <person name="Romanchuk A."/>
            <person name="Chang J.H."/>
            <person name="Mukhtar M.S."/>
            <person name="Cherkis K."/>
            <person name="Roach J."/>
            <person name="Grant S.R."/>
            <person name="Jones C.D."/>
            <person name="Dangl J.L."/>
        </authorList>
    </citation>
    <scope>NUCLEOTIDE SEQUENCE [LARGE SCALE GENOMIC DNA]</scope>
    <source>
        <strain evidence="2">race 4</strain>
    </source>
</reference>